<keyword evidence="4" id="KW-1185">Reference proteome</keyword>
<dbReference type="GeneID" id="93126353"/>
<name>A0A892ICW3_9BURK</name>
<evidence type="ECO:0000313" key="3">
    <source>
        <dbReference type="EMBL" id="QRO78629.1"/>
    </source>
</evidence>
<sequence length="191" mass="21321">MATTSRPSPLALAILATLTEAPLHPYGMLQQLKARGYDEVVNVRQRTSVYQTIERLLRDGLIAVHDTERDGAFPERTVYALTDAGHKAGQAWLHTLLAEPVREFPAFGAGLAFLPLLDAEDARQQLERRIAALEAERERVEALRQAAQADQVPRLFLLQNEHALVLLDAELDWTRSVVEHLKIGALCWVDA</sequence>
<organism evidence="3 4">
    <name type="scientific">Burkholderia dolosa</name>
    <dbReference type="NCBI Taxonomy" id="152500"/>
    <lineage>
        <taxon>Bacteria</taxon>
        <taxon>Pseudomonadati</taxon>
        <taxon>Pseudomonadota</taxon>
        <taxon>Betaproteobacteria</taxon>
        <taxon>Burkholderiales</taxon>
        <taxon>Burkholderiaceae</taxon>
        <taxon>Burkholderia</taxon>
        <taxon>Burkholderia cepacia complex</taxon>
    </lineage>
</organism>
<evidence type="ECO:0000313" key="4">
    <source>
        <dbReference type="Proteomes" id="UP000625568"/>
    </source>
</evidence>
<dbReference type="PANTHER" id="PTHR43252">
    <property type="entry name" value="TRANSCRIPTIONAL REGULATOR YQJI"/>
    <property type="match status" value="1"/>
</dbReference>
<dbReference type="SUPFAM" id="SSF46785">
    <property type="entry name" value="Winged helix' DNA-binding domain"/>
    <property type="match status" value="1"/>
</dbReference>
<dbReference type="AlphaFoldDB" id="A0A892ICW3"/>
<evidence type="ECO:0000259" key="2">
    <source>
        <dbReference type="Pfam" id="PF03551"/>
    </source>
</evidence>
<gene>
    <name evidence="3" type="ORF">I6K02_06945</name>
</gene>
<reference evidence="3 4" key="1">
    <citation type="submission" date="2021-02" db="EMBL/GenBank/DDBJ databases">
        <title>FDA dAtabase for Regulatory Grade micrObial Sequences (FDA-ARGOS): Supporting development and validation of Infectious Disease Dx tests.</title>
        <authorList>
            <person name="Minogue T."/>
            <person name="Wolcott M."/>
            <person name="Wasieloski L."/>
            <person name="Aguilar W."/>
            <person name="Moore D."/>
            <person name="Jaissle J."/>
            <person name="Tallon L."/>
            <person name="Sadzewicz L."/>
            <person name="Zhao X."/>
            <person name="Boylan J."/>
            <person name="Ott S."/>
            <person name="Bowen H."/>
            <person name="Vavikolanu K."/>
            <person name="Mehta A."/>
            <person name="Aluvathingal J."/>
            <person name="Nadendla S."/>
            <person name="Yan Y."/>
            <person name="Sichtig H."/>
        </authorList>
    </citation>
    <scope>NUCLEOTIDE SEQUENCE [LARGE SCALE GENOMIC DNA]</scope>
    <source>
        <strain evidence="3 4">FDAARGOS_1272</strain>
    </source>
</reference>
<protein>
    <submittedName>
        <fullName evidence="3">PadR family transcriptional regulator</fullName>
    </submittedName>
</protein>
<dbReference type="Gene3D" id="1.10.10.10">
    <property type="entry name" value="Winged helix-like DNA-binding domain superfamily/Winged helix DNA-binding domain"/>
    <property type="match status" value="1"/>
</dbReference>
<dbReference type="InterPro" id="IPR005149">
    <property type="entry name" value="Tscrpt_reg_PadR_N"/>
</dbReference>
<dbReference type="InterPro" id="IPR036388">
    <property type="entry name" value="WH-like_DNA-bd_sf"/>
</dbReference>
<dbReference type="EMBL" id="CP069482">
    <property type="protein sequence ID" value="QRO78629.1"/>
    <property type="molecule type" value="Genomic_DNA"/>
</dbReference>
<feature type="coiled-coil region" evidence="1">
    <location>
        <begin position="116"/>
        <end position="152"/>
    </location>
</feature>
<dbReference type="PANTHER" id="PTHR43252:SF2">
    <property type="entry name" value="TRANSCRIPTION REGULATOR, PADR-LIKE FAMILY"/>
    <property type="match status" value="1"/>
</dbReference>
<dbReference type="InterPro" id="IPR036390">
    <property type="entry name" value="WH_DNA-bd_sf"/>
</dbReference>
<keyword evidence="1" id="KW-0175">Coiled coil</keyword>
<evidence type="ECO:0000256" key="1">
    <source>
        <dbReference type="SAM" id="Coils"/>
    </source>
</evidence>
<dbReference type="RefSeq" id="WP_006762952.1">
    <property type="nucleotide sequence ID" value="NZ_CABVPR010000009.1"/>
</dbReference>
<dbReference type="Pfam" id="PF03551">
    <property type="entry name" value="PadR"/>
    <property type="match status" value="1"/>
</dbReference>
<feature type="domain" description="Transcription regulator PadR N-terminal" evidence="2">
    <location>
        <begin position="14"/>
        <end position="88"/>
    </location>
</feature>
<dbReference type="Proteomes" id="UP000625568">
    <property type="component" value="Chromosome 1"/>
</dbReference>
<accession>A0A892ICW3</accession>
<proteinExistence type="predicted"/>